<dbReference type="EMBL" id="MT631593">
    <property type="protein sequence ID" value="QNO54799.1"/>
    <property type="molecule type" value="Genomic_DNA"/>
</dbReference>
<organism evidence="4">
    <name type="scientific">Candidatus Methanophaga sp. ANME-1 ERB7</name>
    <dbReference type="NCBI Taxonomy" id="2759913"/>
    <lineage>
        <taxon>Archaea</taxon>
        <taxon>Methanobacteriati</taxon>
        <taxon>Methanobacteriota</taxon>
        <taxon>Stenosarchaea group</taxon>
        <taxon>Methanomicrobia</taxon>
        <taxon>Candidatus Methanophagales</taxon>
        <taxon>Candidatus Methanophagaceae</taxon>
        <taxon>Candidatus Methanophaga</taxon>
    </lineage>
</organism>
<dbReference type="InterPro" id="IPR036390">
    <property type="entry name" value="WH_DNA-bd_sf"/>
</dbReference>
<dbReference type="InterPro" id="IPR036388">
    <property type="entry name" value="WH-like_DNA-bd_sf"/>
</dbReference>
<dbReference type="GO" id="GO:0005524">
    <property type="term" value="F:ATP binding"/>
    <property type="evidence" value="ECO:0007669"/>
    <property type="project" value="InterPro"/>
</dbReference>
<feature type="domain" description="DUF234" evidence="3">
    <location>
        <begin position="311"/>
        <end position="402"/>
    </location>
</feature>
<dbReference type="Gene3D" id="3.40.50.300">
    <property type="entry name" value="P-loop containing nucleotide triphosphate hydrolases"/>
    <property type="match status" value="1"/>
</dbReference>
<protein>
    <recommendedName>
        <fullName evidence="5">ATPase domain-containing protein</fullName>
    </recommendedName>
</protein>
<evidence type="ECO:0000313" key="4">
    <source>
        <dbReference type="EMBL" id="QNO54799.1"/>
    </source>
</evidence>
<evidence type="ECO:0000259" key="3">
    <source>
        <dbReference type="Pfam" id="PF03008"/>
    </source>
</evidence>
<dbReference type="Gene3D" id="1.10.10.10">
    <property type="entry name" value="Winged helix-like DNA-binding domain superfamily/Winged helix DNA-binding domain"/>
    <property type="match status" value="1"/>
</dbReference>
<feature type="domain" description="HTH arsR-type" evidence="1">
    <location>
        <begin position="239"/>
        <end position="284"/>
    </location>
</feature>
<proteinExistence type="predicted"/>
<dbReference type="InterPro" id="IPR001845">
    <property type="entry name" value="HTH_ArsR_DNA-bd_dom"/>
</dbReference>
<dbReference type="InterPro" id="IPR027417">
    <property type="entry name" value="P-loop_NTPase"/>
</dbReference>
<dbReference type="PANTHER" id="PTHR34704">
    <property type="entry name" value="ATPASE"/>
    <property type="match status" value="1"/>
</dbReference>
<dbReference type="Pfam" id="PF01637">
    <property type="entry name" value="ATPase_2"/>
    <property type="match status" value="1"/>
</dbReference>
<dbReference type="PANTHER" id="PTHR34704:SF1">
    <property type="entry name" value="ATPASE"/>
    <property type="match status" value="1"/>
</dbReference>
<name>A0A7G9Z3G5_9EURY</name>
<dbReference type="InterPro" id="IPR011991">
    <property type="entry name" value="ArsR-like_HTH"/>
</dbReference>
<gene>
    <name evidence="4" type="ORF">FJCIDEAL_00007</name>
</gene>
<dbReference type="AlphaFoldDB" id="A0A7G9Z3G5"/>
<sequence length="453" mass="53628">MTKQKFVNREHELEILKDAYNSDRAEFIILYGRRRIGKTELLKQSKAGEKFVYFFVEEALEEENLNTFKNIVAGFLSNPLIAKAELSWLDLFTELAKIDNLVLIFDEFPNLVKQNKRFLSQFQKIWDELLADTTINLVVCGSSISLMETHLLGYQSPLYGRRTGQIWLPPLKYYHLKEFIELPVDEIIRIYGITDGIPYYILDAAYRLKNNENLEDIFMPGRILFEEAEILIKYELRDPTRYYKILKAISFGYTKFGDIATYTGFSTSIVSQYLSNLIKLHIIEDTFPVGERKEKTRNRRYTFSDNYFRFYFRFIYPHKSELLETGRITNFDAKFNQYMGTVFEKVCKQFLLLNRDRLPFAITKLGRWWHKDKEIDVVALDEESKEIGFFECKYSTLKFKDAFAILAGLKNKSGYVDWNCGKRKEYFGLIAKKIADKERLRKEGYFIFDFDDF</sequence>
<dbReference type="Pfam" id="PF03008">
    <property type="entry name" value="DUF234"/>
    <property type="match status" value="1"/>
</dbReference>
<evidence type="ECO:0000259" key="1">
    <source>
        <dbReference type="Pfam" id="PF01022"/>
    </source>
</evidence>
<accession>A0A7G9Z3G5</accession>
<dbReference type="SUPFAM" id="SSF52540">
    <property type="entry name" value="P-loop containing nucleoside triphosphate hydrolases"/>
    <property type="match status" value="1"/>
</dbReference>
<reference evidence="4" key="1">
    <citation type="submission" date="2020-06" db="EMBL/GenBank/DDBJ databases">
        <title>Unique genomic features of the anaerobic methanotrophic archaea.</title>
        <authorList>
            <person name="Chadwick G.L."/>
            <person name="Skennerton C.T."/>
            <person name="Laso-Perez R."/>
            <person name="Leu A.O."/>
            <person name="Speth D.R."/>
            <person name="Yu H."/>
            <person name="Morgan-Lang C."/>
            <person name="Hatzenpichler R."/>
            <person name="Goudeau D."/>
            <person name="Malmstrom R."/>
            <person name="Brazelton W.J."/>
            <person name="Woyke T."/>
            <person name="Hallam S.J."/>
            <person name="Tyson G.W."/>
            <person name="Wegener G."/>
            <person name="Boetius A."/>
            <person name="Orphan V."/>
        </authorList>
    </citation>
    <scope>NUCLEOTIDE SEQUENCE</scope>
</reference>
<dbReference type="InterPro" id="IPR004256">
    <property type="entry name" value="DUF234"/>
</dbReference>
<dbReference type="SUPFAM" id="SSF46785">
    <property type="entry name" value="Winged helix' DNA-binding domain"/>
    <property type="match status" value="1"/>
</dbReference>
<dbReference type="CDD" id="cd00090">
    <property type="entry name" value="HTH_ARSR"/>
    <property type="match status" value="1"/>
</dbReference>
<feature type="domain" description="ATPase" evidence="2">
    <location>
        <begin position="6"/>
        <end position="202"/>
    </location>
</feature>
<dbReference type="Pfam" id="PF01022">
    <property type="entry name" value="HTH_5"/>
    <property type="match status" value="1"/>
</dbReference>
<evidence type="ECO:0000259" key="2">
    <source>
        <dbReference type="Pfam" id="PF01637"/>
    </source>
</evidence>
<evidence type="ECO:0008006" key="5">
    <source>
        <dbReference type="Google" id="ProtNLM"/>
    </source>
</evidence>
<dbReference type="GO" id="GO:0003700">
    <property type="term" value="F:DNA-binding transcription factor activity"/>
    <property type="evidence" value="ECO:0007669"/>
    <property type="project" value="InterPro"/>
</dbReference>
<dbReference type="InterPro" id="IPR011579">
    <property type="entry name" value="ATPase_dom"/>
</dbReference>